<dbReference type="AlphaFoldDB" id="A0A1H2UE67"/>
<feature type="transmembrane region" description="Helical" evidence="2">
    <location>
        <begin position="258"/>
        <end position="281"/>
    </location>
</feature>
<evidence type="ECO:0000256" key="2">
    <source>
        <dbReference type="SAM" id="Phobius"/>
    </source>
</evidence>
<accession>A0A1H2UE67</accession>
<gene>
    <name evidence="4" type="ORF">SAMN05216495_102183</name>
</gene>
<proteinExistence type="predicted"/>
<evidence type="ECO:0000313" key="5">
    <source>
        <dbReference type="Proteomes" id="UP000182379"/>
    </source>
</evidence>
<feature type="coiled-coil region" evidence="1">
    <location>
        <begin position="489"/>
        <end position="516"/>
    </location>
</feature>
<feature type="transmembrane region" description="Helical" evidence="2">
    <location>
        <begin position="201"/>
        <end position="224"/>
    </location>
</feature>
<reference evidence="4 5" key="1">
    <citation type="submission" date="2016-10" db="EMBL/GenBank/DDBJ databases">
        <authorList>
            <person name="Varghese N."/>
            <person name="Submissions S."/>
        </authorList>
    </citation>
    <scope>NUCLEOTIDE SEQUENCE [LARGE SCALE GENOMIC DNA]</scope>
    <source>
        <strain evidence="4 5">WCC6</strain>
    </source>
</reference>
<keyword evidence="2" id="KW-0472">Membrane</keyword>
<evidence type="ECO:0000259" key="3">
    <source>
        <dbReference type="Pfam" id="PF01970"/>
    </source>
</evidence>
<keyword evidence="2" id="KW-0812">Transmembrane</keyword>
<dbReference type="PANTHER" id="PTHR35342:SF5">
    <property type="entry name" value="TRICARBOXYLIC TRANSPORT PROTEIN"/>
    <property type="match status" value="1"/>
</dbReference>
<keyword evidence="1" id="KW-0175">Coiled coil</keyword>
<feature type="transmembrane region" description="Helical" evidence="2">
    <location>
        <begin position="391"/>
        <end position="413"/>
    </location>
</feature>
<evidence type="ECO:0000256" key="1">
    <source>
        <dbReference type="SAM" id="Coils"/>
    </source>
</evidence>
<feature type="transmembrane region" description="Helical" evidence="2">
    <location>
        <begin position="358"/>
        <end position="379"/>
    </location>
</feature>
<dbReference type="Pfam" id="PF01970">
    <property type="entry name" value="TctA"/>
    <property type="match status" value="1"/>
</dbReference>
<feature type="transmembrane region" description="Helical" evidence="2">
    <location>
        <begin position="111"/>
        <end position="136"/>
    </location>
</feature>
<protein>
    <submittedName>
        <fullName evidence="4">Putative tricarboxylic transport membrane protein</fullName>
    </submittedName>
</protein>
<feature type="transmembrane region" description="Helical" evidence="2">
    <location>
        <begin position="148"/>
        <end position="181"/>
    </location>
</feature>
<sequence>MENQYALMAMGFVNALSPMNIVIMIASVTMGIVIGCMPGLSAAMGVALLLPLTFGMEPSAGLIMLGGIYCGAIFGGSISAILIHTPGTPASAATAIDGYAMTLKGKAGKALATACIASFWGGLLSCISLYFFAPMLAKLAMEFGSPEYFWLSLFGLTIIAGINTDSMILGLMSGAFGLVLSTIGMDPMQGVERFMFGQDSLYNGINITCALIGLFSMSQAFILAEKAIVQRAKAAKFKDRIMLSLQEMKQITPTVIRSWIIGNIIGILPGAGASIACFLGYNETKRFSKHPEEFGKGSIEGIAGSEAANNAVTGGSLIPTLTLGIPGESVTAVLMGGLIIHGLQPGPELFTKYAPMTYTFFGGFVVIQFFMLLIGLLGCRLFAKIARVSDAILIPSIFVLCVVGSFAINNSAFDVKVMFVFGIIGYLMRKCNMNTAAVVLALILGPLGEKGLRRSLSLSGGDTSILLSTNICKILLALCLLSLLSPFVMKFFKKEKKADEAVLAEEEKEIDEANKKN</sequence>
<feature type="domain" description="DUF112" evidence="3">
    <location>
        <begin position="21"/>
        <end position="440"/>
    </location>
</feature>
<dbReference type="EMBL" id="FNOP01000002">
    <property type="protein sequence ID" value="SDW54307.1"/>
    <property type="molecule type" value="Genomic_DNA"/>
</dbReference>
<dbReference type="InterPro" id="IPR002823">
    <property type="entry name" value="DUF112_TM"/>
</dbReference>
<comment type="caution">
    <text evidence="4">The sequence shown here is derived from an EMBL/GenBank/DDBJ whole genome shotgun (WGS) entry which is preliminary data.</text>
</comment>
<feature type="transmembrane region" description="Helical" evidence="2">
    <location>
        <begin position="20"/>
        <end position="50"/>
    </location>
</feature>
<name>A0A1H2UE67_ACIFE</name>
<feature type="transmembrane region" description="Helical" evidence="2">
    <location>
        <begin position="465"/>
        <end position="489"/>
    </location>
</feature>
<dbReference type="PANTHER" id="PTHR35342">
    <property type="entry name" value="TRICARBOXYLIC TRANSPORT PROTEIN"/>
    <property type="match status" value="1"/>
</dbReference>
<feature type="transmembrane region" description="Helical" evidence="2">
    <location>
        <begin position="62"/>
        <end position="83"/>
    </location>
</feature>
<keyword evidence="2" id="KW-1133">Transmembrane helix</keyword>
<dbReference type="RefSeq" id="WP_074704536.1">
    <property type="nucleotide sequence ID" value="NZ_FNOP01000002.1"/>
</dbReference>
<dbReference type="Proteomes" id="UP000182379">
    <property type="component" value="Unassembled WGS sequence"/>
</dbReference>
<evidence type="ECO:0000313" key="4">
    <source>
        <dbReference type="EMBL" id="SDW54307.1"/>
    </source>
</evidence>
<organism evidence="4 5">
    <name type="scientific">Acidaminococcus fermentans</name>
    <dbReference type="NCBI Taxonomy" id="905"/>
    <lineage>
        <taxon>Bacteria</taxon>
        <taxon>Bacillati</taxon>
        <taxon>Bacillota</taxon>
        <taxon>Negativicutes</taxon>
        <taxon>Acidaminococcales</taxon>
        <taxon>Acidaminococcaceae</taxon>
        <taxon>Acidaminococcus</taxon>
    </lineage>
</organism>